<reference evidence="2 3" key="1">
    <citation type="submission" date="2021-06" db="EMBL/GenBank/DDBJ databases">
        <authorList>
            <person name="Kallberg Y."/>
            <person name="Tangrot J."/>
            <person name="Rosling A."/>
        </authorList>
    </citation>
    <scope>NUCLEOTIDE SEQUENCE [LARGE SCALE GENOMIC DNA]</scope>
    <source>
        <strain evidence="2 3">120-4 pot B 10/14</strain>
    </source>
</reference>
<evidence type="ECO:0000256" key="1">
    <source>
        <dbReference type="SAM" id="MobiDB-lite"/>
    </source>
</evidence>
<name>A0ABN7W535_GIGMA</name>
<organism evidence="2 3">
    <name type="scientific">Gigaspora margarita</name>
    <dbReference type="NCBI Taxonomy" id="4874"/>
    <lineage>
        <taxon>Eukaryota</taxon>
        <taxon>Fungi</taxon>
        <taxon>Fungi incertae sedis</taxon>
        <taxon>Mucoromycota</taxon>
        <taxon>Glomeromycotina</taxon>
        <taxon>Glomeromycetes</taxon>
        <taxon>Diversisporales</taxon>
        <taxon>Gigasporaceae</taxon>
        <taxon>Gigaspora</taxon>
    </lineage>
</organism>
<dbReference type="EMBL" id="CAJVQB010031664">
    <property type="protein sequence ID" value="CAG8817231.1"/>
    <property type="molecule type" value="Genomic_DNA"/>
</dbReference>
<evidence type="ECO:0000313" key="3">
    <source>
        <dbReference type="Proteomes" id="UP000789901"/>
    </source>
</evidence>
<keyword evidence="3" id="KW-1185">Reference proteome</keyword>
<accession>A0ABN7W535</accession>
<comment type="caution">
    <text evidence="2">The sequence shown here is derived from an EMBL/GenBank/DDBJ whole genome shotgun (WGS) entry which is preliminary data.</text>
</comment>
<proteinExistence type="predicted"/>
<evidence type="ECO:0000313" key="2">
    <source>
        <dbReference type="EMBL" id="CAG8817231.1"/>
    </source>
</evidence>
<feature type="compositionally biased region" description="Polar residues" evidence="1">
    <location>
        <begin position="100"/>
        <end position="115"/>
    </location>
</feature>
<dbReference type="Proteomes" id="UP000789901">
    <property type="component" value="Unassembled WGS sequence"/>
</dbReference>
<feature type="region of interest" description="Disordered" evidence="1">
    <location>
        <begin position="72"/>
        <end position="115"/>
    </location>
</feature>
<gene>
    <name evidence="2" type="ORF">GMARGA_LOCUS26752</name>
</gene>
<protein>
    <submittedName>
        <fullName evidence="2">3448_t:CDS:1</fullName>
    </submittedName>
</protein>
<feature type="non-terminal residue" evidence="2">
    <location>
        <position position="115"/>
    </location>
</feature>
<sequence length="115" mass="13271">MPNIKQPQGPKQKYGLGMGYAKKALDLIIQINKVEEFVSHLKNFIEESKDNLFSIQNMLNTYLLEIRYKYKSSGEPSKKVQHKALANEDGEEMRHENQNRTETSSNNQVSALEKK</sequence>